<keyword evidence="2" id="KW-1185">Reference proteome</keyword>
<dbReference type="Proteomes" id="UP000256913">
    <property type="component" value="Unassembled WGS sequence"/>
</dbReference>
<comment type="caution">
    <text evidence="1">The sequence shown here is derived from an EMBL/GenBank/DDBJ whole genome shotgun (WGS) entry which is preliminary data.</text>
</comment>
<evidence type="ECO:0000313" key="1">
    <source>
        <dbReference type="EMBL" id="REG01501.1"/>
    </source>
</evidence>
<name>A0A3E0A540_9ACTN</name>
<accession>A0A3E0A540</accession>
<evidence type="ECO:0000313" key="2">
    <source>
        <dbReference type="Proteomes" id="UP000256913"/>
    </source>
</evidence>
<gene>
    <name evidence="1" type="ORF">DFJ67_7585</name>
</gene>
<dbReference type="EMBL" id="QUMQ01000001">
    <property type="protein sequence ID" value="REG01501.1"/>
    <property type="molecule type" value="Genomic_DNA"/>
</dbReference>
<sequence>MSAFKESFDRLYEAGTFSMIVNVSSPVRGNNGVQIQAWVDDRRKALKSSVFQSGRSYEVVRLGDDLFVQVEAGEWLRVDLGRLDPAAPLVQNIDITSFSGVLGGLVSATHSGDQVGGPYTGVVDLRRAVEAAPASHRPAIEQVLDLATNANALPIRGTLDDAGRLKELNYTVETAAGDVKTQIRADDFGEPVEIAAPPAAQVKQAAAEFYELVGA</sequence>
<reference evidence="1 2" key="1">
    <citation type="submission" date="2018-08" db="EMBL/GenBank/DDBJ databases">
        <title>Sequencing the genomes of 1000 actinobacteria strains.</title>
        <authorList>
            <person name="Klenk H.-P."/>
        </authorList>
    </citation>
    <scope>NUCLEOTIDE SEQUENCE [LARGE SCALE GENOMIC DNA]</scope>
    <source>
        <strain evidence="1 2">DSM 44099</strain>
    </source>
</reference>
<protein>
    <submittedName>
        <fullName evidence="1">Uncharacterized protein</fullName>
    </submittedName>
</protein>
<dbReference type="AlphaFoldDB" id="A0A3E0A540"/>
<proteinExistence type="predicted"/>
<dbReference type="Gene3D" id="2.50.20.20">
    <property type="match status" value="1"/>
</dbReference>
<organism evidence="1 2">
    <name type="scientific">Asanoa ferruginea</name>
    <dbReference type="NCBI Taxonomy" id="53367"/>
    <lineage>
        <taxon>Bacteria</taxon>
        <taxon>Bacillati</taxon>
        <taxon>Actinomycetota</taxon>
        <taxon>Actinomycetes</taxon>
        <taxon>Micromonosporales</taxon>
        <taxon>Micromonosporaceae</taxon>
        <taxon>Asanoa</taxon>
    </lineage>
</organism>